<evidence type="ECO:0000256" key="3">
    <source>
        <dbReference type="ARBA" id="ARBA00022991"/>
    </source>
</evidence>
<feature type="compositionally biased region" description="Polar residues" evidence="4">
    <location>
        <begin position="113"/>
        <end position="123"/>
    </location>
</feature>
<proteinExistence type="predicted"/>
<keyword evidence="2" id="KW-0288">FMN</keyword>
<dbReference type="EMBL" id="MLKD01000024">
    <property type="protein sequence ID" value="OQE16389.1"/>
    <property type="molecule type" value="Genomic_DNA"/>
</dbReference>
<dbReference type="Pfam" id="PF13426">
    <property type="entry name" value="PAS_9"/>
    <property type="match status" value="1"/>
</dbReference>
<keyword evidence="3" id="KW-0157">Chromophore</keyword>
<feature type="compositionally biased region" description="Basic and acidic residues" evidence="4">
    <location>
        <begin position="429"/>
        <end position="454"/>
    </location>
</feature>
<dbReference type="OrthoDB" id="447251at2759"/>
<sequence length="635" mass="71206">MEIPDIPDNRPHKSPSVLSYSPTIVLDGATEYDFEPRAKDGYQDIRKTQHSSVRGDTPQDMRSELDQDLGTPEPQERPKDFPEVKEAIRVPGDDERSPQPGSEETDETRPESSLKTQRRNFTLNELPLLQATNPNDGSEQFNPVNEEDGGDTFDLVAPYEGDAAPLHTLERQADTMFSSEHMLTILNSPRYLSRFRDFLVSERPKSIPTLTYYLNACKALKAIQYANALVRLSVDVPTAGIEPAEQPIGATTNSALEARVDDALKALTAEELPAFITATCINITSKVVEERVRGTLPDKFQGTSDALAEVFCLTDPSRPDNPIIFASGEFHRTTQYGMDYVLGRNCRFLQGPKTNPNSVRRIREGIKDGRHHSELFLNYRRDGSPFMNLLQCAPLCDSQGKIRYFIGAQIDVSGLAMEGAQMESLQELQNEKTSEKDNDKSQQDDTSQQKEKTKSEFQQLGELFSPRELQNVHDYGGNLFHPVSDKLNPKNSRLWLQSPESENEKRLGMPSSPPSNGGSLTGVYRNYLLVRPYPSLRILFTSPSLQIPGMLQSSFLSRIGDSGPKRDTILHAMMAGRSVTARIKWVTRFSDQGRHRWIHCTPLLANNGEVGVWMVVVIDDEDESMVRWSGNWPSA</sequence>
<feature type="compositionally biased region" description="Polar residues" evidence="4">
    <location>
        <begin position="130"/>
        <end position="143"/>
    </location>
</feature>
<dbReference type="Gene3D" id="3.30.450.20">
    <property type="entry name" value="PAS domain"/>
    <property type="match status" value="1"/>
</dbReference>
<dbReference type="PANTHER" id="PTHR47429:SF9">
    <property type="entry name" value="PAS DOMAIN-CONTAINING PROTEIN"/>
    <property type="match status" value="1"/>
</dbReference>
<keyword evidence="7" id="KW-1185">Reference proteome</keyword>
<protein>
    <recommendedName>
        <fullName evidence="5">PAC domain-containing protein</fullName>
    </recommendedName>
</protein>
<dbReference type="InterPro" id="IPR035965">
    <property type="entry name" value="PAS-like_dom_sf"/>
</dbReference>
<dbReference type="AlphaFoldDB" id="A0A1V6SRU3"/>
<dbReference type="InterPro" id="IPR000014">
    <property type="entry name" value="PAS"/>
</dbReference>
<evidence type="ECO:0000256" key="4">
    <source>
        <dbReference type="SAM" id="MobiDB-lite"/>
    </source>
</evidence>
<feature type="compositionally biased region" description="Basic and acidic residues" evidence="4">
    <location>
        <begin position="34"/>
        <end position="47"/>
    </location>
</feature>
<name>A0A1V6SRU3_9EURO</name>
<feature type="compositionally biased region" description="Basic and acidic residues" evidence="4">
    <location>
        <begin position="74"/>
        <end position="97"/>
    </location>
</feature>
<evidence type="ECO:0000313" key="6">
    <source>
        <dbReference type="EMBL" id="OQE16389.1"/>
    </source>
</evidence>
<evidence type="ECO:0000313" key="7">
    <source>
        <dbReference type="Proteomes" id="UP000191285"/>
    </source>
</evidence>
<gene>
    <name evidence="6" type="ORF">PENSTE_c024G07019</name>
</gene>
<evidence type="ECO:0000256" key="2">
    <source>
        <dbReference type="ARBA" id="ARBA00022643"/>
    </source>
</evidence>
<dbReference type="InterPro" id="IPR000700">
    <property type="entry name" value="PAS-assoc_C"/>
</dbReference>
<organism evidence="6 7">
    <name type="scientific">Penicillium steckii</name>
    <dbReference type="NCBI Taxonomy" id="303698"/>
    <lineage>
        <taxon>Eukaryota</taxon>
        <taxon>Fungi</taxon>
        <taxon>Dikarya</taxon>
        <taxon>Ascomycota</taxon>
        <taxon>Pezizomycotina</taxon>
        <taxon>Eurotiomycetes</taxon>
        <taxon>Eurotiomycetidae</taxon>
        <taxon>Eurotiales</taxon>
        <taxon>Aspergillaceae</taxon>
        <taxon>Penicillium</taxon>
    </lineage>
</organism>
<keyword evidence="1" id="KW-0285">Flavoprotein</keyword>
<dbReference type="PROSITE" id="PS50113">
    <property type="entry name" value="PAC"/>
    <property type="match status" value="1"/>
</dbReference>
<evidence type="ECO:0000256" key="1">
    <source>
        <dbReference type="ARBA" id="ARBA00022630"/>
    </source>
</evidence>
<comment type="caution">
    <text evidence="6">The sequence shown here is derived from an EMBL/GenBank/DDBJ whole genome shotgun (WGS) entry which is preliminary data.</text>
</comment>
<feature type="domain" description="PAC" evidence="5">
    <location>
        <begin position="371"/>
        <end position="424"/>
    </location>
</feature>
<reference evidence="7" key="1">
    <citation type="journal article" date="2017" name="Nat. Microbiol.">
        <title>Global analysis of biosynthetic gene clusters reveals vast potential of secondary metabolite production in Penicillium species.</title>
        <authorList>
            <person name="Nielsen J.C."/>
            <person name="Grijseels S."/>
            <person name="Prigent S."/>
            <person name="Ji B."/>
            <person name="Dainat J."/>
            <person name="Nielsen K.F."/>
            <person name="Frisvad J.C."/>
            <person name="Workman M."/>
            <person name="Nielsen J."/>
        </authorList>
    </citation>
    <scope>NUCLEOTIDE SEQUENCE [LARGE SCALE GENOMIC DNA]</scope>
    <source>
        <strain evidence="7">IBT 24891</strain>
    </source>
</reference>
<dbReference type="SUPFAM" id="SSF55785">
    <property type="entry name" value="PYP-like sensor domain (PAS domain)"/>
    <property type="match status" value="1"/>
</dbReference>
<feature type="region of interest" description="Disordered" evidence="4">
    <location>
        <begin position="1"/>
        <end position="152"/>
    </location>
</feature>
<dbReference type="GO" id="GO:0005634">
    <property type="term" value="C:nucleus"/>
    <property type="evidence" value="ECO:0007669"/>
    <property type="project" value="TreeGrafter"/>
</dbReference>
<evidence type="ECO:0000259" key="5">
    <source>
        <dbReference type="PROSITE" id="PS50113"/>
    </source>
</evidence>
<accession>A0A1V6SRU3</accession>
<dbReference type="Proteomes" id="UP000191285">
    <property type="component" value="Unassembled WGS sequence"/>
</dbReference>
<feature type="region of interest" description="Disordered" evidence="4">
    <location>
        <begin position="425"/>
        <end position="454"/>
    </location>
</feature>
<feature type="region of interest" description="Disordered" evidence="4">
    <location>
        <begin position="499"/>
        <end position="518"/>
    </location>
</feature>
<dbReference type="PANTHER" id="PTHR47429">
    <property type="entry name" value="PROTEIN TWIN LOV 1"/>
    <property type="match status" value="1"/>
</dbReference>
<dbReference type="STRING" id="303698.A0A1V6SRU3"/>